<dbReference type="EMBL" id="KN833023">
    <property type="protein sequence ID" value="KIM77605.1"/>
    <property type="molecule type" value="Genomic_DNA"/>
</dbReference>
<keyword evidence="2" id="KW-0812">Transmembrane</keyword>
<dbReference type="InParanoid" id="A0A0C3EYN1"/>
<dbReference type="Proteomes" id="UP000054166">
    <property type="component" value="Unassembled WGS sequence"/>
</dbReference>
<keyword evidence="2" id="KW-0472">Membrane</keyword>
<gene>
    <name evidence="3" type="ORF">PILCRDRAFT_11860</name>
</gene>
<dbReference type="Gene3D" id="2.60.120.260">
    <property type="entry name" value="Galactose-binding domain-like"/>
    <property type="match status" value="1"/>
</dbReference>
<reference evidence="3 4" key="1">
    <citation type="submission" date="2014-04" db="EMBL/GenBank/DDBJ databases">
        <authorList>
            <consortium name="DOE Joint Genome Institute"/>
            <person name="Kuo A."/>
            <person name="Tarkka M."/>
            <person name="Buscot F."/>
            <person name="Kohler A."/>
            <person name="Nagy L.G."/>
            <person name="Floudas D."/>
            <person name="Copeland A."/>
            <person name="Barry K.W."/>
            <person name="Cichocki N."/>
            <person name="Veneault-Fourrey C."/>
            <person name="LaButti K."/>
            <person name="Lindquist E.A."/>
            <person name="Lipzen A."/>
            <person name="Lundell T."/>
            <person name="Morin E."/>
            <person name="Murat C."/>
            <person name="Sun H."/>
            <person name="Tunlid A."/>
            <person name="Henrissat B."/>
            <person name="Grigoriev I.V."/>
            <person name="Hibbett D.S."/>
            <person name="Martin F."/>
            <person name="Nordberg H.P."/>
            <person name="Cantor M.N."/>
            <person name="Hua S.X."/>
        </authorList>
    </citation>
    <scope>NUCLEOTIDE SEQUENCE [LARGE SCALE GENOMIC DNA]</scope>
    <source>
        <strain evidence="3 4">F 1598</strain>
    </source>
</reference>
<protein>
    <recommendedName>
        <fullName evidence="5">Transmembrane protein</fullName>
    </recommendedName>
</protein>
<evidence type="ECO:0000256" key="2">
    <source>
        <dbReference type="SAM" id="Phobius"/>
    </source>
</evidence>
<evidence type="ECO:0008006" key="5">
    <source>
        <dbReference type="Google" id="ProtNLM"/>
    </source>
</evidence>
<dbReference type="AlphaFoldDB" id="A0A0C3EYN1"/>
<dbReference type="STRING" id="765440.A0A0C3EYN1"/>
<keyword evidence="2" id="KW-1133">Transmembrane helix</keyword>
<proteinExistence type="predicted"/>
<organism evidence="3 4">
    <name type="scientific">Piloderma croceum (strain F 1598)</name>
    <dbReference type="NCBI Taxonomy" id="765440"/>
    <lineage>
        <taxon>Eukaryota</taxon>
        <taxon>Fungi</taxon>
        <taxon>Dikarya</taxon>
        <taxon>Basidiomycota</taxon>
        <taxon>Agaricomycotina</taxon>
        <taxon>Agaricomycetes</taxon>
        <taxon>Agaricomycetidae</taxon>
        <taxon>Atheliales</taxon>
        <taxon>Atheliaceae</taxon>
        <taxon>Piloderma</taxon>
    </lineage>
</organism>
<feature type="transmembrane region" description="Helical" evidence="2">
    <location>
        <begin position="301"/>
        <end position="323"/>
    </location>
</feature>
<evidence type="ECO:0000313" key="3">
    <source>
        <dbReference type="EMBL" id="KIM77605.1"/>
    </source>
</evidence>
<name>A0A0C3EYN1_PILCF</name>
<accession>A0A0C3EYN1</accession>
<keyword evidence="4" id="KW-1185">Reference proteome</keyword>
<evidence type="ECO:0000313" key="4">
    <source>
        <dbReference type="Proteomes" id="UP000054166"/>
    </source>
</evidence>
<reference evidence="4" key="2">
    <citation type="submission" date="2015-01" db="EMBL/GenBank/DDBJ databases">
        <title>Evolutionary Origins and Diversification of the Mycorrhizal Mutualists.</title>
        <authorList>
            <consortium name="DOE Joint Genome Institute"/>
            <consortium name="Mycorrhizal Genomics Consortium"/>
            <person name="Kohler A."/>
            <person name="Kuo A."/>
            <person name="Nagy L.G."/>
            <person name="Floudas D."/>
            <person name="Copeland A."/>
            <person name="Barry K.W."/>
            <person name="Cichocki N."/>
            <person name="Veneault-Fourrey C."/>
            <person name="LaButti K."/>
            <person name="Lindquist E.A."/>
            <person name="Lipzen A."/>
            <person name="Lundell T."/>
            <person name="Morin E."/>
            <person name="Murat C."/>
            <person name="Riley R."/>
            <person name="Ohm R."/>
            <person name="Sun H."/>
            <person name="Tunlid A."/>
            <person name="Henrissat B."/>
            <person name="Grigoriev I.V."/>
            <person name="Hibbett D.S."/>
            <person name="Martin F."/>
        </authorList>
    </citation>
    <scope>NUCLEOTIDE SEQUENCE [LARGE SCALE GENOMIC DNA]</scope>
    <source>
        <strain evidence="4">F 1598</strain>
    </source>
</reference>
<feature type="region of interest" description="Disordered" evidence="1">
    <location>
        <begin position="465"/>
        <end position="487"/>
    </location>
</feature>
<dbReference type="OrthoDB" id="2576334at2759"/>
<dbReference type="HOGENOM" id="CLU_041311_0_0_1"/>
<evidence type="ECO:0000256" key="1">
    <source>
        <dbReference type="SAM" id="MobiDB-lite"/>
    </source>
</evidence>
<sequence>MSSHLTPYNFTISDQSPLFQYLPFRDGPIQTSWNVTYAYNQDSTWAPDTFIGAGPSSHRTEFVGASVQLDWVGTAIYLYGEGSQDGYTIELDGTWTNQTSTFLSTPGLLFSQSNLTYGPHTLVLQVVKSGATIFNATITVGMGELGTIVQNRTMQTTNVPNDFTFSTGWTSQTSTYANTQTVVPRIATSTQGSTISFPLTSASAFYIVGSVNYNHGAFDVTVTPTPNIGSQQSGVYNGSSRWIGLDTMLYLATGLNRTQTYQIEMTDVSSGRWLDVSSVVILDTPPSSQSSAPNQGSSKHLGIGAIVAAGFVLLAFVGLVFYCQWQRQRGTKKQDNYMIEQEHHPAADVLSTSHQLTPFPLAHPPNVDPPVPIWTFDQHGREEKLRSTHTHRGPVSSTYSTSPLNSNSEGAWASILTVDRPEHIDQSRMMFGGSETSKPPSSANLIRLMNLSDHSLIPDVPMGRPGSEYSGVPDAPDTPPAYNVAWK</sequence>